<gene>
    <name evidence="1" type="ORF">CYL18_13540</name>
</gene>
<dbReference type="Proteomes" id="UP000239663">
    <property type="component" value="Unassembled WGS sequence"/>
</dbReference>
<protein>
    <submittedName>
        <fullName evidence="1">Aldose epimerase</fullName>
    </submittedName>
</protein>
<dbReference type="InterPro" id="IPR011013">
    <property type="entry name" value="Gal_mutarotase_sf_dom"/>
</dbReference>
<name>A0A2S7MY61_9BACI</name>
<dbReference type="Pfam" id="PF01263">
    <property type="entry name" value="Aldose_epim"/>
    <property type="match status" value="1"/>
</dbReference>
<dbReference type="GO" id="GO:0016853">
    <property type="term" value="F:isomerase activity"/>
    <property type="evidence" value="ECO:0007669"/>
    <property type="project" value="InterPro"/>
</dbReference>
<keyword evidence="2" id="KW-1185">Reference proteome</keyword>
<dbReference type="GO" id="GO:0005975">
    <property type="term" value="P:carbohydrate metabolic process"/>
    <property type="evidence" value="ECO:0007669"/>
    <property type="project" value="InterPro"/>
</dbReference>
<dbReference type="PANTHER" id="PTHR11122">
    <property type="entry name" value="APOSPORY-ASSOCIATED PROTEIN C-RELATED"/>
    <property type="match status" value="1"/>
</dbReference>
<organism evidence="1 2">
    <name type="scientific">Pradoshia eiseniae</name>
    <dbReference type="NCBI Taxonomy" id="2064768"/>
    <lineage>
        <taxon>Bacteria</taxon>
        <taxon>Bacillati</taxon>
        <taxon>Bacillota</taxon>
        <taxon>Bacilli</taxon>
        <taxon>Bacillales</taxon>
        <taxon>Bacillaceae</taxon>
        <taxon>Pradoshia</taxon>
    </lineage>
</organism>
<dbReference type="InterPro" id="IPR008183">
    <property type="entry name" value="Aldose_1/G6P_1-epimerase"/>
</dbReference>
<dbReference type="Gene3D" id="2.70.98.10">
    <property type="match status" value="1"/>
</dbReference>
<dbReference type="SUPFAM" id="SSF74650">
    <property type="entry name" value="Galactose mutarotase-like"/>
    <property type="match status" value="1"/>
</dbReference>
<accession>A0A2S7MY61</accession>
<dbReference type="EMBL" id="PKOZ01000008">
    <property type="protein sequence ID" value="PQD94678.1"/>
    <property type="molecule type" value="Genomic_DNA"/>
</dbReference>
<proteinExistence type="predicted"/>
<dbReference type="GO" id="GO:0030246">
    <property type="term" value="F:carbohydrate binding"/>
    <property type="evidence" value="ECO:0007669"/>
    <property type="project" value="InterPro"/>
</dbReference>
<comment type="caution">
    <text evidence="1">The sequence shown here is derived from an EMBL/GenBank/DDBJ whole genome shotgun (WGS) entry which is preliminary data.</text>
</comment>
<sequence length="292" mass="33676">MCLLMYEIKQYKDGQYDVYELIDRRAKAWMKAAPERGGIIIGYGVEGTELLYLNNETFQDEEANVRGGIPILFPISGQLENGEYEWEGISYTMKNHGFARNMPWEVIETGATNDGAFMTIRLKSNEETKKSYPFDFEVIYTYRLQDGKLSIEQEYRNESDVEMPIYPGFHPYFKTAEKDLAYRTDAKSFLDYNDGKVKSLQEGLNLNGKKESLVLLDAEEKSIEFPLPELSKSVLLEYGAEFRYVVLWTEEGKEFVCVEPWFAKTGQFNLKDELTFIQPGEGLKTFLTLSAK</sequence>
<dbReference type="PANTHER" id="PTHR11122:SF13">
    <property type="entry name" value="GLUCOSE-6-PHOSPHATE 1-EPIMERASE"/>
    <property type="match status" value="1"/>
</dbReference>
<evidence type="ECO:0000313" key="2">
    <source>
        <dbReference type="Proteomes" id="UP000239663"/>
    </source>
</evidence>
<dbReference type="OrthoDB" id="9795355at2"/>
<reference evidence="1 2" key="1">
    <citation type="submission" date="2017-12" db="EMBL/GenBank/DDBJ databases">
        <title>Taxonomic description and draft genome of Pradoshia cofamensis Gen. nov., sp. nov., a thermotolerant bacillale isolated from anterior gut of earthworm Eisenia fetida.</title>
        <authorList>
            <person name="Saha T."/>
            <person name="Chakraborty R."/>
        </authorList>
    </citation>
    <scope>NUCLEOTIDE SEQUENCE [LARGE SCALE GENOMIC DNA]</scope>
    <source>
        <strain evidence="1 2">EAG3</strain>
    </source>
</reference>
<dbReference type="AlphaFoldDB" id="A0A2S7MY61"/>
<dbReference type="InterPro" id="IPR014718">
    <property type="entry name" value="GH-type_carb-bd"/>
</dbReference>
<evidence type="ECO:0000313" key="1">
    <source>
        <dbReference type="EMBL" id="PQD94678.1"/>
    </source>
</evidence>